<feature type="transmembrane region" description="Helical" evidence="1">
    <location>
        <begin position="53"/>
        <end position="74"/>
    </location>
</feature>
<evidence type="ECO:0000256" key="1">
    <source>
        <dbReference type="SAM" id="Phobius"/>
    </source>
</evidence>
<organism evidence="2 3">
    <name type="scientific">Candidatus Avoscillospira avistercoris</name>
    <dbReference type="NCBI Taxonomy" id="2840707"/>
    <lineage>
        <taxon>Bacteria</taxon>
        <taxon>Bacillati</taxon>
        <taxon>Bacillota</taxon>
        <taxon>Clostridia</taxon>
        <taxon>Eubacteriales</taxon>
        <taxon>Oscillospiraceae</taxon>
        <taxon>Oscillospiraceae incertae sedis</taxon>
        <taxon>Candidatus Avoscillospira</taxon>
    </lineage>
</organism>
<feature type="transmembrane region" description="Helical" evidence="1">
    <location>
        <begin position="116"/>
        <end position="137"/>
    </location>
</feature>
<keyword evidence="1" id="KW-1133">Transmembrane helix</keyword>
<dbReference type="GO" id="GO:0016020">
    <property type="term" value="C:membrane"/>
    <property type="evidence" value="ECO:0007669"/>
    <property type="project" value="InterPro"/>
</dbReference>
<sequence>MPKIHSPAAAATVSTRTMTTRTLVFCALLAAMQVVLARLIVPMPAADVRFSIEAVPVFLAGALFGPVPGALVGFGSDMIGCLFSGYGYNPIFALPPILYGLCGGVFRGWLSRKTSFFRVLLAFLPAVVLGSILYQSAALTYVYSKDGVFMVAFLTRLAARSLQFALTLVVEAAVTDLLFRSRIFHRVGLWPAKPHND</sequence>
<dbReference type="NCBIfam" id="TIGR04518">
    <property type="entry name" value="ECF_S_folT_fam"/>
    <property type="match status" value="1"/>
</dbReference>
<accession>A0A9D1FB01</accession>
<dbReference type="Proteomes" id="UP000886741">
    <property type="component" value="Unassembled WGS sequence"/>
</dbReference>
<reference evidence="2" key="2">
    <citation type="journal article" date="2021" name="PeerJ">
        <title>Extensive microbial diversity within the chicken gut microbiome revealed by metagenomics and culture.</title>
        <authorList>
            <person name="Gilroy R."/>
            <person name="Ravi A."/>
            <person name="Getino M."/>
            <person name="Pursley I."/>
            <person name="Horton D.L."/>
            <person name="Alikhan N.F."/>
            <person name="Baker D."/>
            <person name="Gharbi K."/>
            <person name="Hall N."/>
            <person name="Watson M."/>
            <person name="Adriaenssens E.M."/>
            <person name="Foster-Nyarko E."/>
            <person name="Jarju S."/>
            <person name="Secka A."/>
            <person name="Antonio M."/>
            <person name="Oren A."/>
            <person name="Chaudhuri R.R."/>
            <person name="La Ragione R."/>
            <person name="Hildebrand F."/>
            <person name="Pallen M.J."/>
        </authorList>
    </citation>
    <scope>NUCLEOTIDE SEQUENCE</scope>
    <source>
        <strain evidence="2">ChiBcec16-1751</strain>
    </source>
</reference>
<evidence type="ECO:0000313" key="2">
    <source>
        <dbReference type="EMBL" id="HIS65351.1"/>
    </source>
</evidence>
<reference evidence="2" key="1">
    <citation type="submission" date="2020-10" db="EMBL/GenBank/DDBJ databases">
        <authorList>
            <person name="Gilroy R."/>
        </authorList>
    </citation>
    <scope>NUCLEOTIDE SEQUENCE</scope>
    <source>
        <strain evidence="2">ChiBcec16-1751</strain>
    </source>
</reference>
<dbReference type="AlphaFoldDB" id="A0A9D1FB01"/>
<dbReference type="EMBL" id="DVJJ01000123">
    <property type="protein sequence ID" value="HIS65351.1"/>
    <property type="molecule type" value="Genomic_DNA"/>
</dbReference>
<feature type="transmembrane region" description="Helical" evidence="1">
    <location>
        <begin position="22"/>
        <end position="41"/>
    </location>
</feature>
<name>A0A9D1FB01_9FIRM</name>
<dbReference type="InterPro" id="IPR030949">
    <property type="entry name" value="ECF_S_folate_fam"/>
</dbReference>
<proteinExistence type="predicted"/>
<evidence type="ECO:0000313" key="3">
    <source>
        <dbReference type="Proteomes" id="UP000886741"/>
    </source>
</evidence>
<comment type="caution">
    <text evidence="2">The sequence shown here is derived from an EMBL/GenBank/DDBJ whole genome shotgun (WGS) entry which is preliminary data.</text>
</comment>
<dbReference type="Gene3D" id="1.10.1760.20">
    <property type="match status" value="1"/>
</dbReference>
<keyword evidence="1" id="KW-0472">Membrane</keyword>
<keyword evidence="1" id="KW-0812">Transmembrane</keyword>
<gene>
    <name evidence="2" type="ORF">IAA83_08280</name>
</gene>
<dbReference type="InterPro" id="IPR009825">
    <property type="entry name" value="ECF_substrate-spec-like"/>
</dbReference>
<protein>
    <submittedName>
        <fullName evidence="2">Folate family ECF transporter S component</fullName>
    </submittedName>
</protein>
<feature type="transmembrane region" description="Helical" evidence="1">
    <location>
        <begin position="86"/>
        <end position="109"/>
    </location>
</feature>
<dbReference type="Pfam" id="PF07155">
    <property type="entry name" value="ECF-ribofla_trS"/>
    <property type="match status" value="1"/>
</dbReference>